<accession>A0A3M6UIK9</accession>
<sequence length="1243" mass="139997">MSTVSPASLEELCLSFISANIEDLCHKDVKGVQFDEVSFQKLSFISPLFLPEQLADNILRCLSCDGILTDRTASLFVDPRSCRIRKFYLRKCQLSFSMLKLLLGKHKVVKLDLTGTKTLPSPSLFYQLLNGMSSTVRELNLSCTSFVLDFAAMKPLNCLTHLDVSHCSLINDHLMTVAAQNLDCLQHINISNTAIRHVSSFGKLRGQLKTLIAFNTSIARTKPAEFKDFALLQKLDISRSFHSNLRYDGTIDEMLTDQCMMPNLVSLDVSGVSTVTADALHSFLFSHPKLQFLGLCFTSLKLQEHLERISPSIKIMGEATEKQILSSLQMYPDRADYMREALRGLFRISNDWTARKPQVLELVLTPMEKHPDDLNIQMAATACVFNIIRERGREADPQVHPRFLSKVASLVLLTMRTFLVKHQLLRNCLLILESRQVLKKATFNYFEASLLAMDSLCDFPGDQDISQLATKLCAILSAKTMFNIVQEKISASQEDFTLSLALTVLWNLTDETPSTCFLFVEKGGLQLIAQGLKVFREGSQEKNVIIKKKLLGTLNNIAEIPSLRHLLITDEFMNLLGSLLDDGLLQLSYFCGGILSNVMLEWSDDREHLSHSKQYMLQRLEQAVKSWEFPADQLVAYRSFKPFVTLLQCALPAVQMWALWAIVHVCTRNEKHYAPLLFDGEILDIVQRVLKTSHDGVRELAQKLLNTVANFESIISSVGFFSKVASLVLSVMRTFPERHRLLLICMVILWTPQVYEKAVSFSDSTPVQLTQQEKRALGSEKNLMLLLTQMEKHPNDLTTQIAAITCVGSIVIARGKEADPEVHPHFLSGIGGLVLSGVVKQQNIATAVLATSKLASLVLSAMRTFPEKHLTFNYFEASCLVMDALGNFRGNQDICQLAIQLCANLCAKLTKEEKFALGSEKNIMTMFNIIQEKISARQEDLTLSNAFTVLKELTEETPSTCSLFVEKGGFQLMVQGLKLPHTPHQQNWDQTGSDHGSGHGLQMGSSGSHHRLKKKSLEKEGSQEKNFGIKNDLLMELNIIAEVPSLRHLLITDEFMNLIGSLLDDGLLQLSYFCGGILSNVMLEWSDDRELLSYSKQYLLHRLEQAVKSWEFPTDKFVGYQCVLISFCKVIQIFCPTPSVRYACCTDVGFVGNHKCLHQRQNHVSSLPKQWPYHRSASLSNIPDQPHISYFSLSVDDTLDEVFSEADFKYLTDDQRHELQQINSCGKSHSRHRAVTFDNDINF</sequence>
<dbReference type="GO" id="GO:0031462">
    <property type="term" value="C:Cul2-RING ubiquitin ligase complex"/>
    <property type="evidence" value="ECO:0007669"/>
    <property type="project" value="TreeGrafter"/>
</dbReference>
<evidence type="ECO:0000313" key="5">
    <source>
        <dbReference type="Proteomes" id="UP000275408"/>
    </source>
</evidence>
<feature type="domain" description="Protein zer-1 homolog-like C-terminal" evidence="3">
    <location>
        <begin position="789"/>
        <end position="978"/>
    </location>
</feature>
<dbReference type="InterPro" id="IPR051341">
    <property type="entry name" value="Zyg-11_UBL_adapter"/>
</dbReference>
<dbReference type="PANTHER" id="PTHR12904">
    <property type="match status" value="1"/>
</dbReference>
<organism evidence="4 5">
    <name type="scientific">Pocillopora damicornis</name>
    <name type="common">Cauliflower coral</name>
    <name type="synonym">Millepora damicornis</name>
    <dbReference type="NCBI Taxonomy" id="46731"/>
    <lineage>
        <taxon>Eukaryota</taxon>
        <taxon>Metazoa</taxon>
        <taxon>Cnidaria</taxon>
        <taxon>Anthozoa</taxon>
        <taxon>Hexacorallia</taxon>
        <taxon>Scleractinia</taxon>
        <taxon>Astrocoeniina</taxon>
        <taxon>Pocilloporidae</taxon>
        <taxon>Pocillopora</taxon>
    </lineage>
</organism>
<evidence type="ECO:0000313" key="4">
    <source>
        <dbReference type="EMBL" id="RMX53198.1"/>
    </source>
</evidence>
<proteinExistence type="predicted"/>
<dbReference type="OrthoDB" id="76173at2759"/>
<feature type="domain" description="Protein zer-1 homolog-like C-terminal" evidence="3">
    <location>
        <begin position="366"/>
        <end position="709"/>
    </location>
</feature>
<feature type="compositionally biased region" description="Polar residues" evidence="2">
    <location>
        <begin position="983"/>
        <end position="994"/>
    </location>
</feature>
<dbReference type="Pfam" id="PF22964">
    <property type="entry name" value="ZER1-like_2nd"/>
    <property type="match status" value="3"/>
</dbReference>
<feature type="region of interest" description="Disordered" evidence="2">
    <location>
        <begin position="983"/>
        <end position="1022"/>
    </location>
</feature>
<comment type="caution">
    <text evidence="4">The sequence shown here is derived from an EMBL/GenBank/DDBJ whole genome shotgun (WGS) entry which is preliminary data.</text>
</comment>
<dbReference type="SUPFAM" id="SSF48371">
    <property type="entry name" value="ARM repeat"/>
    <property type="match status" value="2"/>
</dbReference>
<evidence type="ECO:0000259" key="3">
    <source>
        <dbReference type="Pfam" id="PF22964"/>
    </source>
</evidence>
<dbReference type="SUPFAM" id="SSF52047">
    <property type="entry name" value="RNI-like"/>
    <property type="match status" value="1"/>
</dbReference>
<feature type="domain" description="Protein zer-1 homolog-like C-terminal" evidence="3">
    <location>
        <begin position="1029"/>
        <end position="1122"/>
    </location>
</feature>
<dbReference type="InterPro" id="IPR055142">
    <property type="entry name" value="ZER1-like_C"/>
</dbReference>
<dbReference type="AlphaFoldDB" id="A0A3M6UIK9"/>
<dbReference type="InterPro" id="IPR032675">
    <property type="entry name" value="LRR_dom_sf"/>
</dbReference>
<dbReference type="InterPro" id="IPR011989">
    <property type="entry name" value="ARM-like"/>
</dbReference>
<dbReference type="Gene3D" id="3.80.10.10">
    <property type="entry name" value="Ribonuclease Inhibitor"/>
    <property type="match status" value="1"/>
</dbReference>
<name>A0A3M6UIK9_POCDA</name>
<dbReference type="EMBL" id="RCHS01001491">
    <property type="protein sequence ID" value="RMX53198.1"/>
    <property type="molecule type" value="Genomic_DNA"/>
</dbReference>
<dbReference type="Proteomes" id="UP000275408">
    <property type="component" value="Unassembled WGS sequence"/>
</dbReference>
<dbReference type="STRING" id="46731.A0A3M6UIK9"/>
<dbReference type="PANTHER" id="PTHR12904:SF22">
    <property type="entry name" value="ZYG-11 FAMILY MEMBER B, CELL CYCLE REGULATOR"/>
    <property type="match status" value="1"/>
</dbReference>
<dbReference type="InterPro" id="IPR016024">
    <property type="entry name" value="ARM-type_fold"/>
</dbReference>
<keyword evidence="1" id="KW-0833">Ubl conjugation pathway</keyword>
<protein>
    <recommendedName>
        <fullName evidence="3">Protein zer-1 homolog-like C-terminal domain-containing protein</fullName>
    </recommendedName>
</protein>
<evidence type="ECO:0000256" key="2">
    <source>
        <dbReference type="SAM" id="MobiDB-lite"/>
    </source>
</evidence>
<gene>
    <name evidence="4" type="ORF">pdam_00020631</name>
</gene>
<dbReference type="Gene3D" id="1.25.10.10">
    <property type="entry name" value="Leucine-rich Repeat Variant"/>
    <property type="match status" value="2"/>
</dbReference>
<evidence type="ECO:0000256" key="1">
    <source>
        <dbReference type="ARBA" id="ARBA00022786"/>
    </source>
</evidence>
<reference evidence="4 5" key="1">
    <citation type="journal article" date="2018" name="Sci. Rep.">
        <title>Comparative analysis of the Pocillopora damicornis genome highlights role of immune system in coral evolution.</title>
        <authorList>
            <person name="Cunning R."/>
            <person name="Bay R.A."/>
            <person name="Gillette P."/>
            <person name="Baker A.C."/>
            <person name="Traylor-Knowles N."/>
        </authorList>
    </citation>
    <scope>NUCLEOTIDE SEQUENCE [LARGE SCALE GENOMIC DNA]</scope>
    <source>
        <strain evidence="4">RSMAS</strain>
        <tissue evidence="4">Whole animal</tissue>
    </source>
</reference>
<keyword evidence="5" id="KW-1185">Reference proteome</keyword>